<evidence type="ECO:0000313" key="1">
    <source>
        <dbReference type="EMBL" id="MBB3189407.1"/>
    </source>
</evidence>
<sequence length="311" mass="35389">MRSHDVTAFTSIGEAPFIEGMAMQDLYTMMPAAFRERAVFLIRAGYLPRFAKPTTYNQKINYRKLHWKNPLFVTCSDKIAVKEHVAKAVGGDYVIDSVFTGSRITLKDLQSLVHAHGGLVVKANHDSGPVHFVSPQDSPAQLEAVCQGVNHQLTLDYGKRKQETWYSHVTPGVLVEKKLATPDGADLWDYKFHVFGGAEQGDPSIVLHVDYDRYTAHHRSFYDEDLNWLPFSMKYPTLKTRIDRPQNYDRMLDVVKTLARPFSYARVDLYNVEGKIYFGEITFAHGAGRQKFSSISYDKWMGDLWKGDPAT</sequence>
<keyword evidence="2" id="KW-1185">Reference proteome</keyword>
<accession>A0A839V9K7</accession>
<dbReference type="EMBL" id="JACHXP010000002">
    <property type="protein sequence ID" value="MBB3189407.1"/>
    <property type="molecule type" value="Genomic_DNA"/>
</dbReference>
<name>A0A839V9K7_9GAMM</name>
<organism evidence="1 2">
    <name type="scientific">Halomonas cerina</name>
    <dbReference type="NCBI Taxonomy" id="447424"/>
    <lineage>
        <taxon>Bacteria</taxon>
        <taxon>Pseudomonadati</taxon>
        <taxon>Pseudomonadota</taxon>
        <taxon>Gammaproteobacteria</taxon>
        <taxon>Oceanospirillales</taxon>
        <taxon>Halomonadaceae</taxon>
        <taxon>Halomonas</taxon>
    </lineage>
</organism>
<reference evidence="1 2" key="1">
    <citation type="submission" date="2020-08" db="EMBL/GenBank/DDBJ databases">
        <title>Genomic Encyclopedia of Type Strains, Phase III (KMG-III): the genomes of soil and plant-associated and newly described type strains.</title>
        <authorList>
            <person name="Whitman W."/>
        </authorList>
    </citation>
    <scope>NUCLEOTIDE SEQUENCE [LARGE SCALE GENOMIC DNA]</scope>
    <source>
        <strain evidence="1 2">CECT 7282</strain>
    </source>
</reference>
<comment type="caution">
    <text evidence="1">The sequence shown here is derived from an EMBL/GenBank/DDBJ whole genome shotgun (WGS) entry which is preliminary data.</text>
</comment>
<dbReference type="Pfam" id="PF14305">
    <property type="entry name" value="ATPgrasp_TupA"/>
    <property type="match status" value="1"/>
</dbReference>
<dbReference type="InterPro" id="IPR029465">
    <property type="entry name" value="ATPgrasp_TupA"/>
</dbReference>
<dbReference type="AlphaFoldDB" id="A0A839V9K7"/>
<dbReference type="Proteomes" id="UP000547614">
    <property type="component" value="Unassembled WGS sequence"/>
</dbReference>
<evidence type="ECO:0000313" key="2">
    <source>
        <dbReference type="Proteomes" id="UP000547614"/>
    </source>
</evidence>
<proteinExistence type="predicted"/>
<protein>
    <submittedName>
        <fullName evidence="1">Uncharacterized protein</fullName>
    </submittedName>
</protein>
<gene>
    <name evidence="1" type="ORF">FHR94_000629</name>
</gene>
<dbReference type="RefSeq" id="WP_183324160.1">
    <property type="nucleotide sequence ID" value="NZ_JACHXP010000002.1"/>
</dbReference>